<protein>
    <recommendedName>
        <fullName evidence="5 6">Large ribosomal subunit protein uL10</fullName>
    </recommendedName>
</protein>
<dbReference type="InterPro" id="IPR043141">
    <property type="entry name" value="Ribosomal_uL10-like_sf"/>
</dbReference>
<evidence type="ECO:0000256" key="1">
    <source>
        <dbReference type="ARBA" id="ARBA00002633"/>
    </source>
</evidence>
<dbReference type="Gene3D" id="3.30.70.1730">
    <property type="match status" value="1"/>
</dbReference>
<accession>A0ABZ0UIV5</accession>
<evidence type="ECO:0000313" key="7">
    <source>
        <dbReference type="EMBL" id="WPX96008.1"/>
    </source>
</evidence>
<dbReference type="SUPFAM" id="SSF160369">
    <property type="entry name" value="Ribosomal protein L10-like"/>
    <property type="match status" value="1"/>
</dbReference>
<name>A0ABZ0UIV5_9RICK</name>
<dbReference type="GO" id="GO:0005840">
    <property type="term" value="C:ribosome"/>
    <property type="evidence" value="ECO:0007669"/>
    <property type="project" value="UniProtKB-KW"/>
</dbReference>
<organism evidence="7 8">
    <name type="scientific">Candidatus Bandiella euplotis</name>
    <dbReference type="NCBI Taxonomy" id="1664265"/>
    <lineage>
        <taxon>Bacteria</taxon>
        <taxon>Pseudomonadati</taxon>
        <taxon>Pseudomonadota</taxon>
        <taxon>Alphaproteobacteria</taxon>
        <taxon>Rickettsiales</taxon>
        <taxon>Candidatus Midichloriaceae</taxon>
        <taxon>Candidatus Bandiella</taxon>
    </lineage>
</organism>
<dbReference type="RefSeq" id="WP_323732966.1">
    <property type="nucleotide sequence ID" value="NZ_CP110820.1"/>
</dbReference>
<evidence type="ECO:0000256" key="5">
    <source>
        <dbReference type="ARBA" id="ARBA00035202"/>
    </source>
</evidence>
<evidence type="ECO:0000256" key="6">
    <source>
        <dbReference type="HAMAP-Rule" id="MF_00362"/>
    </source>
</evidence>
<keyword evidence="6" id="KW-0694">RNA-binding</keyword>
<keyword evidence="3 6" id="KW-0689">Ribosomal protein</keyword>
<dbReference type="Proteomes" id="UP001327219">
    <property type="component" value="Chromosome"/>
</dbReference>
<evidence type="ECO:0000256" key="4">
    <source>
        <dbReference type="ARBA" id="ARBA00023274"/>
    </source>
</evidence>
<comment type="function">
    <text evidence="1 6">Forms part of the ribosomal stalk, playing a central role in the interaction of the ribosome with GTP-bound translation factors.</text>
</comment>
<evidence type="ECO:0000313" key="8">
    <source>
        <dbReference type="Proteomes" id="UP001327219"/>
    </source>
</evidence>
<sequence length="169" mass="18399">MDRISKEKLIVDYNKLFDQYKSIFLVKNLGLSVVDSKLIRAKLKPAGAKFIVAKNSLAKIAVAKTKFANIESLFVGPVVMAYADDPVAVSKLLVEFCKEGRKLEIIGGAMGEKQLSKGDVVHLSQLPTEDEVRAKLIGLVNAAASKLVTVLKEPGSKLARVIKAYAEKQ</sequence>
<dbReference type="NCBIfam" id="NF000955">
    <property type="entry name" value="PRK00099.1-1"/>
    <property type="match status" value="1"/>
</dbReference>
<dbReference type="InterPro" id="IPR001790">
    <property type="entry name" value="Ribosomal_uL10"/>
</dbReference>
<evidence type="ECO:0000256" key="2">
    <source>
        <dbReference type="ARBA" id="ARBA00008889"/>
    </source>
</evidence>
<dbReference type="InterPro" id="IPR047865">
    <property type="entry name" value="Ribosomal_uL10_bac_type"/>
</dbReference>
<dbReference type="PANTHER" id="PTHR11560">
    <property type="entry name" value="39S RIBOSOMAL PROTEIN L10, MITOCHONDRIAL"/>
    <property type="match status" value="1"/>
</dbReference>
<evidence type="ECO:0000256" key="3">
    <source>
        <dbReference type="ARBA" id="ARBA00022980"/>
    </source>
</evidence>
<dbReference type="Gene3D" id="6.10.250.290">
    <property type="match status" value="1"/>
</dbReference>
<comment type="subunit">
    <text evidence="6">Part of the ribosomal stalk of the 50S ribosomal subunit. The N-terminus interacts with L11 and the large rRNA to form the base of the stalk. The C-terminus forms an elongated spine to which L12 dimers bind in a sequential fashion forming a multimeric L10(L12)X complex.</text>
</comment>
<dbReference type="CDD" id="cd05797">
    <property type="entry name" value="Ribosomal_L10"/>
    <property type="match status" value="1"/>
</dbReference>
<proteinExistence type="inferred from homology"/>
<keyword evidence="6" id="KW-0699">rRNA-binding</keyword>
<comment type="similarity">
    <text evidence="2 6">Belongs to the universal ribosomal protein uL10 family.</text>
</comment>
<dbReference type="Pfam" id="PF00466">
    <property type="entry name" value="Ribosomal_L10"/>
    <property type="match status" value="1"/>
</dbReference>
<keyword evidence="4 6" id="KW-0687">Ribonucleoprotein</keyword>
<gene>
    <name evidence="6" type="primary">rplJ</name>
    <name evidence="7" type="ORF">Bandiella_00110</name>
</gene>
<reference evidence="7 8" key="1">
    <citation type="submission" date="2022-11" db="EMBL/GenBank/DDBJ databases">
        <title>Host association and intracellularity evolved multiple times independently in the Rickettsiales.</title>
        <authorList>
            <person name="Castelli M."/>
            <person name="Nardi T."/>
            <person name="Gammuto L."/>
            <person name="Bellinzona G."/>
            <person name="Sabaneyeva E."/>
            <person name="Potekhin A."/>
            <person name="Serra V."/>
            <person name="Petroni G."/>
            <person name="Sassera D."/>
        </authorList>
    </citation>
    <scope>NUCLEOTIDE SEQUENCE [LARGE SCALE GENOMIC DNA]</scope>
    <source>
        <strain evidence="7 8">NDG2</strain>
    </source>
</reference>
<keyword evidence="8" id="KW-1185">Reference proteome</keyword>
<dbReference type="InterPro" id="IPR022973">
    <property type="entry name" value="Ribosomal_uL10_bac"/>
</dbReference>
<dbReference type="EMBL" id="CP110820">
    <property type="protein sequence ID" value="WPX96008.1"/>
    <property type="molecule type" value="Genomic_DNA"/>
</dbReference>
<dbReference type="HAMAP" id="MF_00362">
    <property type="entry name" value="Ribosomal_uL10"/>
    <property type="match status" value="1"/>
</dbReference>